<sequence>MAIQRVTEAGRGLFGASEVPERVVAFEKARRCLLRSKIIQDEQEHRLDEINIIAQTWGQSLEREKNCLASRHVAARGDDAGIDRSFGRGREA</sequence>
<keyword evidence="2" id="KW-1185">Reference proteome</keyword>
<accession>A0A0U9HJ97</accession>
<reference evidence="1 2" key="1">
    <citation type="journal article" date="2014" name="Nat. Commun.">
        <title>Klebsormidium flaccidum genome reveals primary factors for plant terrestrial adaptation.</title>
        <authorList>
            <person name="Hori K."/>
            <person name="Maruyama F."/>
            <person name="Fujisawa T."/>
            <person name="Togashi T."/>
            <person name="Yamamoto N."/>
            <person name="Seo M."/>
            <person name="Sato S."/>
            <person name="Yamada T."/>
            <person name="Mori H."/>
            <person name="Tajima N."/>
            <person name="Moriyama T."/>
            <person name="Ikeuchi M."/>
            <person name="Watanabe M."/>
            <person name="Wada H."/>
            <person name="Kobayashi K."/>
            <person name="Saito M."/>
            <person name="Masuda T."/>
            <person name="Sasaki-Sekimoto Y."/>
            <person name="Mashiguchi K."/>
            <person name="Awai K."/>
            <person name="Shimojima M."/>
            <person name="Masuda S."/>
            <person name="Iwai M."/>
            <person name="Nobusawa T."/>
            <person name="Narise T."/>
            <person name="Kondo S."/>
            <person name="Saito H."/>
            <person name="Sato R."/>
            <person name="Murakawa M."/>
            <person name="Ihara Y."/>
            <person name="Oshima-Yamada Y."/>
            <person name="Ohtaka K."/>
            <person name="Satoh M."/>
            <person name="Sonobe K."/>
            <person name="Ishii M."/>
            <person name="Ohtani R."/>
            <person name="Kanamori-Sato M."/>
            <person name="Honoki R."/>
            <person name="Miyazaki D."/>
            <person name="Mochizuki H."/>
            <person name="Umetsu J."/>
            <person name="Higashi K."/>
            <person name="Shibata D."/>
            <person name="Kamiya Y."/>
            <person name="Sato N."/>
            <person name="Nakamura Y."/>
            <person name="Tabata S."/>
            <person name="Ida S."/>
            <person name="Kurokawa K."/>
            <person name="Ohta H."/>
        </authorList>
    </citation>
    <scope>NUCLEOTIDE SEQUENCE [LARGE SCALE GENOMIC DNA]</scope>
    <source>
        <strain evidence="1 2">NIES-2285</strain>
    </source>
</reference>
<gene>
    <name evidence="1" type="ORF">KFL_000750352</name>
</gene>
<dbReference type="EMBL" id="DF237024">
    <property type="protein sequence ID" value="GAQ81268.1"/>
    <property type="molecule type" value="Genomic_DNA"/>
</dbReference>
<proteinExistence type="predicted"/>
<evidence type="ECO:0000313" key="2">
    <source>
        <dbReference type="Proteomes" id="UP000054558"/>
    </source>
</evidence>
<protein>
    <submittedName>
        <fullName evidence="1">Uncharacterized protein</fullName>
    </submittedName>
</protein>
<evidence type="ECO:0000313" key="1">
    <source>
        <dbReference type="EMBL" id="GAQ81268.1"/>
    </source>
</evidence>
<organism evidence="1 2">
    <name type="scientific">Klebsormidium nitens</name>
    <name type="common">Green alga</name>
    <name type="synonym">Ulothrix nitens</name>
    <dbReference type="NCBI Taxonomy" id="105231"/>
    <lineage>
        <taxon>Eukaryota</taxon>
        <taxon>Viridiplantae</taxon>
        <taxon>Streptophyta</taxon>
        <taxon>Klebsormidiophyceae</taxon>
        <taxon>Klebsormidiales</taxon>
        <taxon>Klebsormidiaceae</taxon>
        <taxon>Klebsormidium</taxon>
    </lineage>
</organism>
<name>A0A0U9HJ97_KLENI</name>
<dbReference type="AlphaFoldDB" id="A0A0U9HJ97"/>
<dbReference type="Proteomes" id="UP000054558">
    <property type="component" value="Unassembled WGS sequence"/>
</dbReference>